<evidence type="ECO:0000313" key="2">
    <source>
        <dbReference type="Proteomes" id="UP000680038"/>
    </source>
</evidence>
<comment type="caution">
    <text evidence="1">The sequence shown here is derived from an EMBL/GenBank/DDBJ whole genome shotgun (WGS) entry which is preliminary data.</text>
</comment>
<gene>
    <name evidence="1" type="ORF">DYBT9275_03756</name>
</gene>
<accession>A0A916JF74</accession>
<dbReference type="EMBL" id="CAJRAF010000002">
    <property type="protein sequence ID" value="CAG5006205.1"/>
    <property type="molecule type" value="Genomic_DNA"/>
</dbReference>
<dbReference type="Proteomes" id="UP000680038">
    <property type="component" value="Unassembled WGS sequence"/>
</dbReference>
<name>A0A916JF74_9BACT</name>
<reference evidence="1" key="1">
    <citation type="submission" date="2021-04" db="EMBL/GenBank/DDBJ databases">
        <authorList>
            <person name="Rodrigo-Torres L."/>
            <person name="Arahal R. D."/>
            <person name="Lucena T."/>
        </authorList>
    </citation>
    <scope>NUCLEOTIDE SEQUENCE</scope>
    <source>
        <strain evidence="1">CECT 9275</strain>
    </source>
</reference>
<organism evidence="1 2">
    <name type="scientific">Dyadobacter helix</name>
    <dbReference type="NCBI Taxonomy" id="2822344"/>
    <lineage>
        <taxon>Bacteria</taxon>
        <taxon>Pseudomonadati</taxon>
        <taxon>Bacteroidota</taxon>
        <taxon>Cytophagia</taxon>
        <taxon>Cytophagales</taxon>
        <taxon>Spirosomataceae</taxon>
        <taxon>Dyadobacter</taxon>
    </lineage>
</organism>
<evidence type="ECO:0000313" key="1">
    <source>
        <dbReference type="EMBL" id="CAG5006205.1"/>
    </source>
</evidence>
<proteinExistence type="predicted"/>
<sequence length="29" mass="3147">MTDQGANDMECQVTAVCEVAAKMLSESKR</sequence>
<protein>
    <submittedName>
        <fullName evidence="1">Uncharacterized protein</fullName>
    </submittedName>
</protein>
<dbReference type="AlphaFoldDB" id="A0A916JF74"/>
<keyword evidence="2" id="KW-1185">Reference proteome</keyword>